<dbReference type="SMART" id="SM00409">
    <property type="entry name" value="IG"/>
    <property type="match status" value="1"/>
</dbReference>
<dbReference type="Pfam" id="PF13765">
    <property type="entry name" value="PRY"/>
    <property type="match status" value="1"/>
</dbReference>
<dbReference type="Gene3D" id="2.60.40.10">
    <property type="entry name" value="Immunoglobulins"/>
    <property type="match status" value="2"/>
</dbReference>
<dbReference type="SMART" id="SM00406">
    <property type="entry name" value="IGv"/>
    <property type="match status" value="1"/>
</dbReference>
<reference evidence="15" key="2">
    <citation type="submission" date="2025-08" db="UniProtKB">
        <authorList>
            <consortium name="Ensembl"/>
        </authorList>
    </citation>
    <scope>IDENTIFICATION</scope>
</reference>
<evidence type="ECO:0008006" key="17">
    <source>
        <dbReference type="Google" id="ProtNLM"/>
    </source>
</evidence>
<dbReference type="GeneTree" id="ENSGT00940000164957"/>
<dbReference type="InterPro" id="IPR043136">
    <property type="entry name" value="B30.2/SPRY_sf"/>
</dbReference>
<dbReference type="InterPro" id="IPR036179">
    <property type="entry name" value="Ig-like_dom_sf"/>
</dbReference>
<dbReference type="Proteomes" id="UP000291000">
    <property type="component" value="Chromosome 23"/>
</dbReference>
<dbReference type="GO" id="GO:0001817">
    <property type="term" value="P:regulation of cytokine production"/>
    <property type="evidence" value="ECO:0007669"/>
    <property type="project" value="TreeGrafter"/>
</dbReference>
<evidence type="ECO:0000256" key="10">
    <source>
        <dbReference type="ARBA" id="ARBA00023319"/>
    </source>
</evidence>
<dbReference type="STRING" id="9925.ENSCHIP00000018664"/>
<keyword evidence="16" id="KW-1185">Reference proteome</keyword>
<evidence type="ECO:0000256" key="2">
    <source>
        <dbReference type="ARBA" id="ARBA00007591"/>
    </source>
</evidence>
<dbReference type="InterPro" id="IPR001870">
    <property type="entry name" value="B30.2/SPRY"/>
</dbReference>
<evidence type="ECO:0000259" key="13">
    <source>
        <dbReference type="PROSITE" id="PS50188"/>
    </source>
</evidence>
<dbReference type="Gene3D" id="2.60.120.920">
    <property type="match status" value="1"/>
</dbReference>
<dbReference type="FunFam" id="2.60.40.10:FF:000208">
    <property type="entry name" value="Butyrophilin subfamily 1 member A1"/>
    <property type="match status" value="1"/>
</dbReference>
<dbReference type="PROSITE" id="PS50835">
    <property type="entry name" value="IG_LIKE"/>
    <property type="match status" value="2"/>
</dbReference>
<dbReference type="OMA" id="LYQQDWR"/>
<evidence type="ECO:0000313" key="16">
    <source>
        <dbReference type="Proteomes" id="UP000291000"/>
    </source>
</evidence>
<reference evidence="15 16" key="1">
    <citation type="submission" date="2016-04" db="EMBL/GenBank/DDBJ databases">
        <title>Polished mammalian reference genomes with single-molecule sequencing and chromosome conformation capture applied to the Capra hircus genome.</title>
        <authorList>
            <person name="Bickhart D.M."/>
            <person name="Koren S."/>
            <person name="Rosen B."/>
            <person name="Hastie A."/>
            <person name="Liachko I."/>
            <person name="Sullivan S.T."/>
            <person name="Burton J."/>
            <person name="Sayre B.L."/>
            <person name="Huson H.J."/>
            <person name="Lee J."/>
            <person name="Lam E."/>
            <person name="Kelley C.M."/>
            <person name="Hutchison J.L."/>
            <person name="Zhou Y."/>
            <person name="Sun J."/>
            <person name="Crisa A."/>
            <person name="Schwartz J.C."/>
            <person name="Hammond J.A."/>
            <person name="Schroeder S.G."/>
            <person name="Liu G.E."/>
            <person name="Dunham M."/>
            <person name="Shendure J."/>
            <person name="Sonstegard T.S."/>
            <person name="Phillippy A.M."/>
            <person name="Van Tassell C.P."/>
            <person name="Smith T.P."/>
        </authorList>
    </citation>
    <scope>NUCLEOTIDE SEQUENCE [LARGE SCALE GENOMIC DNA]</scope>
</reference>
<sequence length="547" mass="61091">MVCSPDFSLLRDLFLILLFQMSMKGSDSFLVIGPSEPIVAMLGADTVLPCRVHPAMNVENMEIRWFRNQFSEAVFVYQNGMEQVGEQLVDFKGRAELVKDYITEGRVAVRIHSLRVSDNGMYKCFFKKGTDFEEAVLELKVIGLGSGPRVFLVGPEDGGIRLKCTGKGWFPQPEVQWEDVKGEKIPSVSEDEIQDDDGLFQIEASLIVRDSSKTQVSCSMKNPFFGQEQVETIFIPESFFPRPSPWKAAFAVTLVILGISAGAIVYLAWKERQGKKKLSKVKEEKQKESKSKDWRKAELYAAAFTLDPKTAHPNLVLSENKQHVSLKNNVSQNGDASTHEEQRDSEVIFSVLGEKSFTQRDTNRQYWEVEVKTRTEAGSATRCVLGICSETAKREGWFVEAPEKNFWVLVHEEGKVIIPNSQKNSPSLRQQPHRIGVFLDWEAGNLSFYNMADGSHIYSFTGITFCGTLFPYFSLRGTGASLTICSTSDHPENCPDSSPKTSLTHLSSCDTSVPQEANSLLQEVNVSTSAASAQASYRYVVQESCPS</sequence>
<dbReference type="InterPro" id="IPR003877">
    <property type="entry name" value="SPRY_dom"/>
</dbReference>
<dbReference type="CDD" id="cd05713">
    <property type="entry name" value="IgV_MOG_like"/>
    <property type="match status" value="1"/>
</dbReference>
<evidence type="ECO:0000256" key="5">
    <source>
        <dbReference type="ARBA" id="ARBA00022729"/>
    </source>
</evidence>
<dbReference type="Ensembl" id="ENSCHIT00000026479.1">
    <property type="protein sequence ID" value="ENSCHIP00000018664.1"/>
    <property type="gene ID" value="ENSCHIG00000018005.1"/>
</dbReference>
<dbReference type="InterPro" id="IPR003599">
    <property type="entry name" value="Ig_sub"/>
</dbReference>
<comment type="subcellular location">
    <subcellularLocation>
        <location evidence="1">Membrane</location>
        <topology evidence="1">Single-pass type I membrane protein</topology>
    </subcellularLocation>
</comment>
<evidence type="ECO:0000256" key="6">
    <source>
        <dbReference type="ARBA" id="ARBA00022771"/>
    </source>
</evidence>
<evidence type="ECO:0000256" key="9">
    <source>
        <dbReference type="ARBA" id="ARBA00023136"/>
    </source>
</evidence>
<dbReference type="SUPFAM" id="SSF49899">
    <property type="entry name" value="Concanavalin A-like lectins/glucanases"/>
    <property type="match status" value="1"/>
</dbReference>
<proteinExistence type="inferred from homology"/>
<feature type="transmembrane region" description="Helical" evidence="11">
    <location>
        <begin position="248"/>
        <end position="269"/>
    </location>
</feature>
<dbReference type="EMBL" id="LWLT01000028">
    <property type="status" value="NOT_ANNOTATED_CDS"/>
    <property type="molecule type" value="Genomic_DNA"/>
</dbReference>
<dbReference type="GO" id="GO:0050852">
    <property type="term" value="P:T cell receptor signaling pathway"/>
    <property type="evidence" value="ECO:0007669"/>
    <property type="project" value="TreeGrafter"/>
</dbReference>
<feature type="domain" description="Ig-like" evidence="14">
    <location>
        <begin position="148"/>
        <end position="234"/>
    </location>
</feature>
<dbReference type="FunFam" id="2.60.120.920:FF:000040">
    <property type="entry name" value="Ret finger protein-like 4A"/>
    <property type="match status" value="1"/>
</dbReference>
<evidence type="ECO:0000256" key="12">
    <source>
        <dbReference type="SAM" id="SignalP"/>
    </source>
</evidence>
<name>A0A452F331_CAPHI</name>
<protein>
    <recommendedName>
        <fullName evidence="17">Butyrophilin subfamily 1 member A1</fullName>
    </recommendedName>
</protein>
<dbReference type="Pfam" id="PF22705">
    <property type="entry name" value="C2-set_3"/>
    <property type="match status" value="1"/>
</dbReference>
<accession>A0A452F331</accession>
<dbReference type="InterPro" id="IPR053896">
    <property type="entry name" value="BTN3A2-like_Ig-C"/>
</dbReference>
<dbReference type="GO" id="GO:0005737">
    <property type="term" value="C:cytoplasm"/>
    <property type="evidence" value="ECO:0007669"/>
    <property type="project" value="UniProtKB-ARBA"/>
</dbReference>
<keyword evidence="9 11" id="KW-0472">Membrane</keyword>
<dbReference type="InterPro" id="IPR013783">
    <property type="entry name" value="Ig-like_fold"/>
</dbReference>
<dbReference type="GO" id="GO:0005102">
    <property type="term" value="F:signaling receptor binding"/>
    <property type="evidence" value="ECO:0007669"/>
    <property type="project" value="TreeGrafter"/>
</dbReference>
<reference evidence="15" key="3">
    <citation type="submission" date="2025-09" db="UniProtKB">
        <authorList>
            <consortium name="Ensembl"/>
        </authorList>
    </citation>
    <scope>IDENTIFICATION</scope>
</reference>
<dbReference type="InterPro" id="IPR013106">
    <property type="entry name" value="Ig_V-set"/>
</dbReference>
<dbReference type="SMART" id="SM00589">
    <property type="entry name" value="PRY"/>
    <property type="match status" value="1"/>
</dbReference>
<feature type="domain" description="B30.2/SPRY" evidence="13">
    <location>
        <begin position="284"/>
        <end position="491"/>
    </location>
</feature>
<feature type="chain" id="PRO_5019475177" description="Butyrophilin subfamily 1 member A1" evidence="12">
    <location>
        <begin position="29"/>
        <end position="547"/>
    </location>
</feature>
<evidence type="ECO:0000256" key="11">
    <source>
        <dbReference type="SAM" id="Phobius"/>
    </source>
</evidence>
<dbReference type="InterPro" id="IPR007110">
    <property type="entry name" value="Ig-like_dom"/>
</dbReference>
<dbReference type="GO" id="GO:0009897">
    <property type="term" value="C:external side of plasma membrane"/>
    <property type="evidence" value="ECO:0007669"/>
    <property type="project" value="TreeGrafter"/>
</dbReference>
<dbReference type="InterPro" id="IPR050504">
    <property type="entry name" value="IgSF_BTN/MOG"/>
</dbReference>
<dbReference type="PANTHER" id="PTHR24100:SF67">
    <property type="entry name" value="BUTYROPHILIN SUBFAMILY 1 MEMBER A1"/>
    <property type="match status" value="1"/>
</dbReference>
<organism evidence="15 16">
    <name type="scientific">Capra hircus</name>
    <name type="common">Goat</name>
    <dbReference type="NCBI Taxonomy" id="9925"/>
    <lineage>
        <taxon>Eukaryota</taxon>
        <taxon>Metazoa</taxon>
        <taxon>Chordata</taxon>
        <taxon>Craniata</taxon>
        <taxon>Vertebrata</taxon>
        <taxon>Euteleostomi</taxon>
        <taxon>Mammalia</taxon>
        <taxon>Eutheria</taxon>
        <taxon>Laurasiatheria</taxon>
        <taxon>Artiodactyla</taxon>
        <taxon>Ruminantia</taxon>
        <taxon>Pecora</taxon>
        <taxon>Bovidae</taxon>
        <taxon>Caprinae</taxon>
        <taxon>Capra</taxon>
    </lineage>
</organism>
<dbReference type="PROSITE" id="PS50188">
    <property type="entry name" value="B302_SPRY"/>
    <property type="match status" value="1"/>
</dbReference>
<dbReference type="Pfam" id="PF00622">
    <property type="entry name" value="SPRY"/>
    <property type="match status" value="1"/>
</dbReference>
<keyword evidence="6" id="KW-0863">Zinc-finger</keyword>
<dbReference type="InterPro" id="IPR013320">
    <property type="entry name" value="ConA-like_dom_sf"/>
</dbReference>
<dbReference type="InterPro" id="IPR006574">
    <property type="entry name" value="PRY"/>
</dbReference>
<evidence type="ECO:0000256" key="1">
    <source>
        <dbReference type="ARBA" id="ARBA00004479"/>
    </source>
</evidence>
<keyword evidence="4" id="KW-0479">Metal-binding</keyword>
<dbReference type="SMART" id="SM00449">
    <property type="entry name" value="SPRY"/>
    <property type="match status" value="1"/>
</dbReference>
<dbReference type="GO" id="GO:0008270">
    <property type="term" value="F:zinc ion binding"/>
    <property type="evidence" value="ECO:0007669"/>
    <property type="project" value="UniProtKB-KW"/>
</dbReference>
<dbReference type="SUPFAM" id="SSF48726">
    <property type="entry name" value="Immunoglobulin"/>
    <property type="match status" value="2"/>
</dbReference>
<evidence type="ECO:0000313" key="15">
    <source>
        <dbReference type="Ensembl" id="ENSCHIP00000018664.1"/>
    </source>
</evidence>
<dbReference type="FunFam" id="2.60.40.10:FF:000088">
    <property type="entry name" value="Butyrophilin subfamily 1 member A1"/>
    <property type="match status" value="1"/>
</dbReference>
<comment type="similarity">
    <text evidence="2">Belongs to the immunoglobulin superfamily. BTN/MOG family.</text>
</comment>
<evidence type="ECO:0000259" key="14">
    <source>
        <dbReference type="PROSITE" id="PS50835"/>
    </source>
</evidence>
<evidence type="ECO:0000256" key="7">
    <source>
        <dbReference type="ARBA" id="ARBA00022833"/>
    </source>
</evidence>
<feature type="domain" description="Ig-like" evidence="14">
    <location>
        <begin position="5"/>
        <end position="124"/>
    </location>
</feature>
<dbReference type="InterPro" id="IPR003879">
    <property type="entry name" value="Butyrophylin_SPRY"/>
</dbReference>
<dbReference type="Bgee" id="ENSCHIG00000018005">
    <property type="expression patterns" value="Expressed in descending colon and 2 other cell types or tissues"/>
</dbReference>
<keyword evidence="3 11" id="KW-0812">Transmembrane</keyword>
<keyword evidence="5 12" id="KW-0732">Signal</keyword>
<keyword evidence="10" id="KW-0393">Immunoglobulin domain</keyword>
<evidence type="ECO:0000256" key="3">
    <source>
        <dbReference type="ARBA" id="ARBA00022692"/>
    </source>
</evidence>
<dbReference type="Pfam" id="PF07686">
    <property type="entry name" value="V-set"/>
    <property type="match status" value="1"/>
</dbReference>
<evidence type="ECO:0000256" key="8">
    <source>
        <dbReference type="ARBA" id="ARBA00022989"/>
    </source>
</evidence>
<dbReference type="AlphaFoldDB" id="A0A452F331"/>
<evidence type="ECO:0000256" key="4">
    <source>
        <dbReference type="ARBA" id="ARBA00022723"/>
    </source>
</evidence>
<dbReference type="CDD" id="cd13733">
    <property type="entry name" value="SPRY_PRY_C-I_1"/>
    <property type="match status" value="1"/>
</dbReference>
<keyword evidence="8 11" id="KW-1133">Transmembrane helix</keyword>
<feature type="signal peptide" evidence="12">
    <location>
        <begin position="1"/>
        <end position="28"/>
    </location>
</feature>
<dbReference type="PANTHER" id="PTHR24100">
    <property type="entry name" value="BUTYROPHILIN"/>
    <property type="match status" value="1"/>
</dbReference>
<dbReference type="PRINTS" id="PR01407">
    <property type="entry name" value="BUTYPHLNCDUF"/>
</dbReference>
<gene>
    <name evidence="15" type="primary">LOC102189636</name>
</gene>
<keyword evidence="7" id="KW-0862">Zinc</keyword>